<dbReference type="STRING" id="2316362.A0A4Q2DL16"/>
<evidence type="ECO:0000256" key="3">
    <source>
        <dbReference type="ARBA" id="ARBA00022806"/>
    </source>
</evidence>
<evidence type="ECO:0000313" key="6">
    <source>
        <dbReference type="EMBL" id="RXW19574.1"/>
    </source>
</evidence>
<keyword evidence="2" id="KW-0378">Hydrolase</keyword>
<dbReference type="InterPro" id="IPR012961">
    <property type="entry name" value="Ski2/MTR4_C"/>
</dbReference>
<keyword evidence="1" id="KW-0547">Nucleotide-binding</keyword>
<feature type="domain" description="ATP-dependent RNA helicase Ski2/MTR4 C-terminal" evidence="5">
    <location>
        <begin position="66"/>
        <end position="251"/>
    </location>
</feature>
<keyword evidence="3" id="KW-0347">Helicase</keyword>
<comment type="caution">
    <text evidence="6">The sequence shown here is derived from an EMBL/GenBank/DDBJ whole genome shotgun (WGS) entry which is preliminary data.</text>
</comment>
<dbReference type="Proteomes" id="UP000290288">
    <property type="component" value="Unassembled WGS sequence"/>
</dbReference>
<dbReference type="InterPro" id="IPR050699">
    <property type="entry name" value="RNA-DNA_Helicase"/>
</dbReference>
<dbReference type="GO" id="GO:0004386">
    <property type="term" value="F:helicase activity"/>
    <property type="evidence" value="ECO:0007669"/>
    <property type="project" value="UniProtKB-KW"/>
</dbReference>
<name>A0A4Q2DL16_9AGAR</name>
<dbReference type="GO" id="GO:0000460">
    <property type="term" value="P:maturation of 5.8S rRNA"/>
    <property type="evidence" value="ECO:0007669"/>
    <property type="project" value="TreeGrafter"/>
</dbReference>
<sequence length="251" mass="28906">MEKKMFSSPLHKDPTLPERYNLYDKKKESQERVRALKKRIQATHDILQLEELKCRKRVLRRLGFTTTSDIVDVKGRVACEISSGDELLLTELIFNGAFNSLSPEQCAALLSCFVFGEKVSYFYIEQQTKLTEELAAPLRVMQEIARRIAKVSKESKLTIDEEEYVSSFKVELMDAVIQWCRGASFAEICKITDQLFEGSLIRVFRRLGELLRQMAQAAKVIGNTELKEKFEKALEMLERPNSVIFCSSLYL</sequence>
<dbReference type="Pfam" id="PF13234">
    <property type="entry name" value="MTR4_beta-barrel"/>
    <property type="match status" value="1"/>
</dbReference>
<protein>
    <recommendedName>
        <fullName evidence="5">ATP-dependent RNA helicase Ski2/MTR4 C-terminal domain-containing protein</fullName>
    </recommendedName>
</protein>
<organism evidence="6 7">
    <name type="scientific">Candolleomyces aberdarensis</name>
    <dbReference type="NCBI Taxonomy" id="2316362"/>
    <lineage>
        <taxon>Eukaryota</taxon>
        <taxon>Fungi</taxon>
        <taxon>Dikarya</taxon>
        <taxon>Basidiomycota</taxon>
        <taxon>Agaricomycotina</taxon>
        <taxon>Agaricomycetes</taxon>
        <taxon>Agaricomycetidae</taxon>
        <taxon>Agaricales</taxon>
        <taxon>Agaricineae</taxon>
        <taxon>Psathyrellaceae</taxon>
        <taxon>Candolleomyces</taxon>
    </lineage>
</organism>
<dbReference type="FunFam" id="1.10.3380.30:FF:000002">
    <property type="entry name" value="superkiller viralicidic activity 2-like 2"/>
    <property type="match status" value="1"/>
</dbReference>
<evidence type="ECO:0000313" key="7">
    <source>
        <dbReference type="Proteomes" id="UP000290288"/>
    </source>
</evidence>
<dbReference type="SMART" id="SM01142">
    <property type="entry name" value="DSHCT"/>
    <property type="match status" value="1"/>
</dbReference>
<evidence type="ECO:0000256" key="1">
    <source>
        <dbReference type="ARBA" id="ARBA00022741"/>
    </source>
</evidence>
<dbReference type="PANTHER" id="PTHR12131:SF7">
    <property type="entry name" value="EXOSOME RNA HELICASE MTR4"/>
    <property type="match status" value="1"/>
</dbReference>
<evidence type="ECO:0000259" key="5">
    <source>
        <dbReference type="SMART" id="SM01142"/>
    </source>
</evidence>
<evidence type="ECO:0000256" key="4">
    <source>
        <dbReference type="ARBA" id="ARBA00022840"/>
    </source>
</evidence>
<dbReference type="Pfam" id="PF08148">
    <property type="entry name" value="DSHCT"/>
    <property type="match status" value="1"/>
</dbReference>
<dbReference type="OrthoDB" id="64767at2759"/>
<dbReference type="GO" id="GO:0005524">
    <property type="term" value="F:ATP binding"/>
    <property type="evidence" value="ECO:0007669"/>
    <property type="project" value="UniProtKB-KW"/>
</dbReference>
<dbReference type="AlphaFoldDB" id="A0A4Q2DL16"/>
<evidence type="ECO:0000256" key="2">
    <source>
        <dbReference type="ARBA" id="ARBA00022801"/>
    </source>
</evidence>
<accession>A0A4Q2DL16</accession>
<dbReference type="Gene3D" id="1.10.3380.30">
    <property type="match status" value="1"/>
</dbReference>
<dbReference type="GO" id="GO:0016787">
    <property type="term" value="F:hydrolase activity"/>
    <property type="evidence" value="ECO:0007669"/>
    <property type="project" value="UniProtKB-KW"/>
</dbReference>
<dbReference type="InterPro" id="IPR025696">
    <property type="entry name" value="Beta-barrel_MTR4"/>
</dbReference>
<keyword evidence="7" id="KW-1185">Reference proteome</keyword>
<gene>
    <name evidence="6" type="ORF">EST38_g6265</name>
</gene>
<keyword evidence="4" id="KW-0067">ATP-binding</keyword>
<reference evidence="6 7" key="1">
    <citation type="submission" date="2019-01" db="EMBL/GenBank/DDBJ databases">
        <title>Draft genome sequence of Psathyrella aberdarensis IHI B618.</title>
        <authorList>
            <person name="Buettner E."/>
            <person name="Kellner H."/>
        </authorList>
    </citation>
    <scope>NUCLEOTIDE SEQUENCE [LARGE SCALE GENOMIC DNA]</scope>
    <source>
        <strain evidence="6 7">IHI B618</strain>
    </source>
</reference>
<dbReference type="EMBL" id="SDEE01000194">
    <property type="protein sequence ID" value="RXW19574.1"/>
    <property type="molecule type" value="Genomic_DNA"/>
</dbReference>
<proteinExistence type="predicted"/>
<dbReference type="GO" id="GO:0005634">
    <property type="term" value="C:nucleus"/>
    <property type="evidence" value="ECO:0007669"/>
    <property type="project" value="TreeGrafter"/>
</dbReference>
<dbReference type="PANTHER" id="PTHR12131">
    <property type="entry name" value="ATP-DEPENDENT RNA AND DNA HELICASE"/>
    <property type="match status" value="1"/>
</dbReference>